<dbReference type="Gene3D" id="6.20.330.10">
    <property type="match status" value="1"/>
</dbReference>
<dbReference type="SUPFAM" id="SSF52096">
    <property type="entry name" value="ClpP/crotonase"/>
    <property type="match status" value="2"/>
</dbReference>
<evidence type="ECO:0000256" key="2">
    <source>
        <dbReference type="ARBA" id="ARBA00008683"/>
    </source>
</evidence>
<evidence type="ECO:0000256" key="4">
    <source>
        <dbReference type="ARBA" id="ARBA00022801"/>
    </source>
</evidence>
<dbReference type="CDD" id="cd07023">
    <property type="entry name" value="S49_Sppa_N_C"/>
    <property type="match status" value="1"/>
</dbReference>
<name>A0ABT1C1B6_9BACT</name>
<dbReference type="RefSeq" id="WP_252761769.1">
    <property type="nucleotide sequence ID" value="NZ_JAMXLY010000056.1"/>
</dbReference>
<dbReference type="NCBIfam" id="TIGR00705">
    <property type="entry name" value="SppA_67K"/>
    <property type="match status" value="1"/>
</dbReference>
<dbReference type="Pfam" id="PF01343">
    <property type="entry name" value="Peptidase_S49"/>
    <property type="match status" value="2"/>
</dbReference>
<evidence type="ECO:0000256" key="5">
    <source>
        <dbReference type="ARBA" id="ARBA00022825"/>
    </source>
</evidence>
<dbReference type="InterPro" id="IPR002142">
    <property type="entry name" value="Peptidase_S49"/>
</dbReference>
<feature type="domain" description="Peptidase S49" evidence="8">
    <location>
        <begin position="122"/>
        <end position="276"/>
    </location>
</feature>
<keyword evidence="7" id="KW-0812">Transmembrane</keyword>
<evidence type="ECO:0000256" key="3">
    <source>
        <dbReference type="ARBA" id="ARBA00022670"/>
    </source>
</evidence>
<accession>A0ABT1C1B6</accession>
<evidence type="ECO:0000313" key="9">
    <source>
        <dbReference type="EMBL" id="MCO6026413.1"/>
    </source>
</evidence>
<evidence type="ECO:0000259" key="8">
    <source>
        <dbReference type="Pfam" id="PF01343"/>
    </source>
</evidence>
<evidence type="ECO:0000313" key="10">
    <source>
        <dbReference type="Proteomes" id="UP001204015"/>
    </source>
</evidence>
<evidence type="ECO:0000256" key="7">
    <source>
        <dbReference type="SAM" id="Phobius"/>
    </source>
</evidence>
<sequence length="590" mass="65354">MKDFFKNVLATIVGLFGFGLVLLIFGLLGLIGIIASENSSKKIANNSVLVLDLKGSIEERVENNLLGEITGGEADQIGLDDLLSSIEKAKKDSHIKGIYIETGTLINNYGTLQELRNALADFKKSGKWIIAYGDMYTQGAYYIASLADKIYLNPSGMIDIHGIGAQPMYIKDLAAKFGIHYQVVKVGAYKSATEAYTADKMSKANRLQQTAIINGTWKTIVDAISASRHINKDSINAYADRLILLTAPKNYKKYKLVDGFLYDDEVKNVIKKQLGLDEDQSISQVSPEDMKKADKSDDGGEIAVYYAFGEIVLNNTASNFVSDNAIVSTKVCKDLEKLKDDDDVKAVVIRLNSPGGDAYASEQIWHAVTELKAKKPVIISMGDLAASGGYYMSCNANWIVAQPTTLTGSIGIFGVFRDLSELGTKKLGLHFDQVQTNKHSIFGDTWARPLNNDELRLFTGYINRGYQLFRSRVANGRKMTIPQVERIAQGHVWLGMDAIKIGLVDQLGGVNTAITKAAQLARLKSYHTEEYPELDKWSDRFMGEIQHNNNLDETIKASLGDYYEPFLLLKELNSHQELLQARISENINIR</sequence>
<organism evidence="9 10">
    <name type="scientific">Segatella cerevisiae</name>
    <dbReference type="NCBI Taxonomy" id="2053716"/>
    <lineage>
        <taxon>Bacteria</taxon>
        <taxon>Pseudomonadati</taxon>
        <taxon>Bacteroidota</taxon>
        <taxon>Bacteroidia</taxon>
        <taxon>Bacteroidales</taxon>
        <taxon>Prevotellaceae</taxon>
        <taxon>Segatella</taxon>
    </lineage>
</organism>
<keyword evidence="3" id="KW-0645">Protease</keyword>
<comment type="subcellular location">
    <subcellularLocation>
        <location evidence="1">Membrane</location>
    </subcellularLocation>
</comment>
<feature type="domain" description="Peptidase S49" evidence="8">
    <location>
        <begin position="371"/>
        <end position="523"/>
    </location>
</feature>
<dbReference type="CDD" id="cd07018">
    <property type="entry name" value="S49_SppA_67K_type"/>
    <property type="match status" value="1"/>
</dbReference>
<proteinExistence type="inferred from homology"/>
<evidence type="ECO:0000256" key="1">
    <source>
        <dbReference type="ARBA" id="ARBA00004370"/>
    </source>
</evidence>
<gene>
    <name evidence="9" type="primary">sppA</name>
    <name evidence="9" type="ORF">NG821_11285</name>
</gene>
<dbReference type="InterPro" id="IPR004635">
    <property type="entry name" value="Pept_S49_SppA"/>
</dbReference>
<dbReference type="EMBL" id="JAMXLY010000056">
    <property type="protein sequence ID" value="MCO6026413.1"/>
    <property type="molecule type" value="Genomic_DNA"/>
</dbReference>
<dbReference type="InterPro" id="IPR047217">
    <property type="entry name" value="S49_SppA_67K_type_N"/>
</dbReference>
<dbReference type="NCBIfam" id="TIGR00706">
    <property type="entry name" value="SppA_dom"/>
    <property type="match status" value="1"/>
</dbReference>
<dbReference type="Proteomes" id="UP001204015">
    <property type="component" value="Unassembled WGS sequence"/>
</dbReference>
<comment type="caution">
    <text evidence="9">The sequence shown here is derived from an EMBL/GenBank/DDBJ whole genome shotgun (WGS) entry which is preliminary data.</text>
</comment>
<feature type="transmembrane region" description="Helical" evidence="7">
    <location>
        <begin position="12"/>
        <end position="35"/>
    </location>
</feature>
<keyword evidence="5" id="KW-0720">Serine protease</keyword>
<reference evidence="9 10" key="1">
    <citation type="submission" date="2022-06" db="EMBL/GenBank/DDBJ databases">
        <title>A taxonomic note on the genus Prevotella: Description of four novel genera and emended description of the genera Hallella and Xylanibacter.</title>
        <authorList>
            <person name="Hitch T.C.A."/>
        </authorList>
    </citation>
    <scope>NUCLEOTIDE SEQUENCE [LARGE SCALE GENOMIC DNA]</scope>
    <source>
        <strain evidence="9 10">DSM 100619</strain>
    </source>
</reference>
<protein>
    <submittedName>
        <fullName evidence="9">Signal peptide peptidase SppA</fullName>
    </submittedName>
</protein>
<dbReference type="PANTHER" id="PTHR33209:SF1">
    <property type="entry name" value="PEPTIDASE S49 DOMAIN-CONTAINING PROTEIN"/>
    <property type="match status" value="1"/>
</dbReference>
<evidence type="ECO:0000256" key="6">
    <source>
        <dbReference type="ARBA" id="ARBA00023136"/>
    </source>
</evidence>
<dbReference type="InterPro" id="IPR029045">
    <property type="entry name" value="ClpP/crotonase-like_dom_sf"/>
</dbReference>
<keyword evidence="4" id="KW-0378">Hydrolase</keyword>
<keyword evidence="7" id="KW-1133">Transmembrane helix</keyword>
<dbReference type="PANTHER" id="PTHR33209">
    <property type="entry name" value="PROTEASE 4"/>
    <property type="match status" value="1"/>
</dbReference>
<dbReference type="InterPro" id="IPR004634">
    <property type="entry name" value="Pept_S49_pIV"/>
</dbReference>
<dbReference type="Gene3D" id="3.90.226.10">
    <property type="entry name" value="2-enoyl-CoA Hydratase, Chain A, domain 1"/>
    <property type="match status" value="2"/>
</dbReference>
<keyword evidence="10" id="KW-1185">Reference proteome</keyword>
<comment type="similarity">
    <text evidence="2">Belongs to the peptidase S49 family.</text>
</comment>
<dbReference type="PIRSF" id="PIRSF001217">
    <property type="entry name" value="Protease_4_SppA"/>
    <property type="match status" value="1"/>
</dbReference>
<dbReference type="InterPro" id="IPR047272">
    <property type="entry name" value="S49_SppA_C"/>
</dbReference>
<keyword evidence="6 7" id="KW-0472">Membrane</keyword>